<organism evidence="1 2">
    <name type="scientific">Racocetra persica</name>
    <dbReference type="NCBI Taxonomy" id="160502"/>
    <lineage>
        <taxon>Eukaryota</taxon>
        <taxon>Fungi</taxon>
        <taxon>Fungi incertae sedis</taxon>
        <taxon>Mucoromycota</taxon>
        <taxon>Glomeromycotina</taxon>
        <taxon>Glomeromycetes</taxon>
        <taxon>Diversisporales</taxon>
        <taxon>Gigasporaceae</taxon>
        <taxon>Racocetra</taxon>
    </lineage>
</organism>
<evidence type="ECO:0000313" key="2">
    <source>
        <dbReference type="Proteomes" id="UP000789920"/>
    </source>
</evidence>
<reference evidence="1" key="1">
    <citation type="submission" date="2021-06" db="EMBL/GenBank/DDBJ databases">
        <authorList>
            <person name="Kallberg Y."/>
            <person name="Tangrot J."/>
            <person name="Rosling A."/>
        </authorList>
    </citation>
    <scope>NUCLEOTIDE SEQUENCE</scope>
    <source>
        <strain evidence="1">MA461A</strain>
    </source>
</reference>
<keyword evidence="2" id="KW-1185">Reference proteome</keyword>
<sequence>YISDKKAKLNATIQLERENILSKNIDLNNILKLPDRHNYNIDDIKDSIKYQGKSKPASNHIKAYNKNKKVISSIFKKENTYKNLENMVKNNNTSRHKYRLYNKTEYYTSKYLIKKVKCI</sequence>
<proteinExistence type="predicted"/>
<comment type="caution">
    <text evidence="1">The sequence shown here is derived from an EMBL/GenBank/DDBJ whole genome shotgun (WGS) entry which is preliminary data.</text>
</comment>
<accession>A0ACA9MXE0</accession>
<protein>
    <submittedName>
        <fullName evidence="1">2552_t:CDS:1</fullName>
    </submittedName>
</protein>
<dbReference type="EMBL" id="CAJVQC010010751">
    <property type="protein sequence ID" value="CAG8620234.1"/>
    <property type="molecule type" value="Genomic_DNA"/>
</dbReference>
<gene>
    <name evidence="1" type="ORF">RPERSI_LOCUS6686</name>
</gene>
<evidence type="ECO:0000313" key="1">
    <source>
        <dbReference type="EMBL" id="CAG8620234.1"/>
    </source>
</evidence>
<dbReference type="Proteomes" id="UP000789920">
    <property type="component" value="Unassembled WGS sequence"/>
</dbReference>
<name>A0ACA9MXE0_9GLOM</name>
<feature type="non-terminal residue" evidence="1">
    <location>
        <position position="1"/>
    </location>
</feature>